<comment type="caution">
    <text evidence="2">The sequence shown here is derived from an EMBL/GenBank/DDBJ whole genome shotgun (WGS) entry which is preliminary data.</text>
</comment>
<dbReference type="AlphaFoldDB" id="A0AAV3XKG4"/>
<feature type="region of interest" description="Disordered" evidence="1">
    <location>
        <begin position="1"/>
        <end position="31"/>
    </location>
</feature>
<dbReference type="Proteomes" id="UP001050975">
    <property type="component" value="Unassembled WGS sequence"/>
</dbReference>
<feature type="compositionally biased region" description="Basic and acidic residues" evidence="1">
    <location>
        <begin position="51"/>
        <end position="63"/>
    </location>
</feature>
<evidence type="ECO:0000256" key="1">
    <source>
        <dbReference type="SAM" id="MobiDB-lite"/>
    </source>
</evidence>
<feature type="region of interest" description="Disordered" evidence="1">
    <location>
        <begin position="51"/>
        <end position="70"/>
    </location>
</feature>
<keyword evidence="3" id="KW-1185">Reference proteome</keyword>
<dbReference type="RefSeq" id="WP_226587155.1">
    <property type="nucleotide sequence ID" value="NZ_BLAY01000104.1"/>
</dbReference>
<evidence type="ECO:0000313" key="3">
    <source>
        <dbReference type="Proteomes" id="UP001050975"/>
    </source>
</evidence>
<gene>
    <name evidence="2" type="ORF">MiSe_57390</name>
</gene>
<protein>
    <recommendedName>
        <fullName evidence="4">Anacyclamide synthesis protein AcyC</fullName>
    </recommendedName>
</protein>
<dbReference type="NCBIfam" id="TIGR04447">
    <property type="entry name" value="PatC_TenC_TruC"/>
    <property type="match status" value="1"/>
</dbReference>
<dbReference type="EMBL" id="BLAY01000104">
    <property type="protein sequence ID" value="GET40927.1"/>
    <property type="molecule type" value="Genomic_DNA"/>
</dbReference>
<sequence length="70" mass="7956">MTKKQDKTSPQSSETEANKAPLSEKPAETIKVSSLSTGLEDYGFWCEQVKKERAARTEPDPPFRRGRIWT</sequence>
<accession>A0AAV3XKG4</accession>
<name>A0AAV3XKG4_9CYAN</name>
<evidence type="ECO:0000313" key="2">
    <source>
        <dbReference type="EMBL" id="GET40927.1"/>
    </source>
</evidence>
<dbReference type="InterPro" id="IPR031035">
    <property type="entry name" value="PatC_TenC_TruC"/>
</dbReference>
<proteinExistence type="predicted"/>
<organism evidence="2 3">
    <name type="scientific">Microseira wollei NIES-4236</name>
    <dbReference type="NCBI Taxonomy" id="2530354"/>
    <lineage>
        <taxon>Bacteria</taxon>
        <taxon>Bacillati</taxon>
        <taxon>Cyanobacteriota</taxon>
        <taxon>Cyanophyceae</taxon>
        <taxon>Oscillatoriophycideae</taxon>
        <taxon>Aerosakkonematales</taxon>
        <taxon>Aerosakkonemataceae</taxon>
        <taxon>Microseira</taxon>
    </lineage>
</organism>
<evidence type="ECO:0008006" key="4">
    <source>
        <dbReference type="Google" id="ProtNLM"/>
    </source>
</evidence>
<reference evidence="2" key="1">
    <citation type="submission" date="2019-10" db="EMBL/GenBank/DDBJ databases">
        <title>Draft genome sequece of Microseira wollei NIES-4236.</title>
        <authorList>
            <person name="Yamaguchi H."/>
            <person name="Suzuki S."/>
            <person name="Kawachi M."/>
        </authorList>
    </citation>
    <scope>NUCLEOTIDE SEQUENCE</scope>
    <source>
        <strain evidence="2">NIES-4236</strain>
    </source>
</reference>